<sequence length="141" mass="16446">MEPNSHEMVRKDKIVVGILDFIQDRLQKLALTVPLQRDNHLTPLRSVYEDENHKLSCLGKFPTIKSNPSFPKPIVNVMPNRPEKFFYTEKIFTKSEFEEFENPWGDYESKEDDIPYHDNEPGETGPDDGECLVNFNVFDNI</sequence>
<reference evidence="1 2" key="2">
    <citation type="journal article" date="2022" name="Mol. Ecol. Resour.">
        <title>The genomes of chicory, endive, great burdock and yacon provide insights into Asteraceae paleo-polyploidization history and plant inulin production.</title>
        <authorList>
            <person name="Fan W."/>
            <person name="Wang S."/>
            <person name="Wang H."/>
            <person name="Wang A."/>
            <person name="Jiang F."/>
            <person name="Liu H."/>
            <person name="Zhao H."/>
            <person name="Xu D."/>
            <person name="Zhang Y."/>
        </authorList>
    </citation>
    <scope>NUCLEOTIDE SEQUENCE [LARGE SCALE GENOMIC DNA]</scope>
    <source>
        <strain evidence="2">cv. Yunnan</strain>
        <tissue evidence="1">Leaves</tissue>
    </source>
</reference>
<protein>
    <submittedName>
        <fullName evidence="1">Uncharacterized protein</fullName>
    </submittedName>
</protein>
<comment type="caution">
    <text evidence="1">The sequence shown here is derived from an EMBL/GenBank/DDBJ whole genome shotgun (WGS) entry which is preliminary data.</text>
</comment>
<evidence type="ECO:0000313" key="2">
    <source>
        <dbReference type="Proteomes" id="UP001056120"/>
    </source>
</evidence>
<evidence type="ECO:0000313" key="1">
    <source>
        <dbReference type="EMBL" id="KAI3775929.1"/>
    </source>
</evidence>
<reference evidence="2" key="1">
    <citation type="journal article" date="2022" name="Mol. Ecol. Resour.">
        <title>The genomes of chicory, endive, great burdock and yacon provide insights into Asteraceae palaeo-polyploidization history and plant inulin production.</title>
        <authorList>
            <person name="Fan W."/>
            <person name="Wang S."/>
            <person name="Wang H."/>
            <person name="Wang A."/>
            <person name="Jiang F."/>
            <person name="Liu H."/>
            <person name="Zhao H."/>
            <person name="Xu D."/>
            <person name="Zhang Y."/>
        </authorList>
    </citation>
    <scope>NUCLEOTIDE SEQUENCE [LARGE SCALE GENOMIC DNA]</scope>
    <source>
        <strain evidence="2">cv. Yunnan</strain>
    </source>
</reference>
<dbReference type="Proteomes" id="UP001056120">
    <property type="component" value="Linkage Group LG15"/>
</dbReference>
<gene>
    <name evidence="1" type="ORF">L1987_45689</name>
</gene>
<dbReference type="EMBL" id="CM042032">
    <property type="protein sequence ID" value="KAI3775929.1"/>
    <property type="molecule type" value="Genomic_DNA"/>
</dbReference>
<name>A0ACB9FX57_9ASTR</name>
<proteinExistence type="predicted"/>
<accession>A0ACB9FX57</accession>
<keyword evidence="2" id="KW-1185">Reference proteome</keyword>
<organism evidence="1 2">
    <name type="scientific">Smallanthus sonchifolius</name>
    <dbReference type="NCBI Taxonomy" id="185202"/>
    <lineage>
        <taxon>Eukaryota</taxon>
        <taxon>Viridiplantae</taxon>
        <taxon>Streptophyta</taxon>
        <taxon>Embryophyta</taxon>
        <taxon>Tracheophyta</taxon>
        <taxon>Spermatophyta</taxon>
        <taxon>Magnoliopsida</taxon>
        <taxon>eudicotyledons</taxon>
        <taxon>Gunneridae</taxon>
        <taxon>Pentapetalae</taxon>
        <taxon>asterids</taxon>
        <taxon>campanulids</taxon>
        <taxon>Asterales</taxon>
        <taxon>Asteraceae</taxon>
        <taxon>Asteroideae</taxon>
        <taxon>Heliantheae alliance</taxon>
        <taxon>Millerieae</taxon>
        <taxon>Smallanthus</taxon>
    </lineage>
</organism>